<evidence type="ECO:0000313" key="7">
    <source>
        <dbReference type="EMBL" id="KAK3269226.1"/>
    </source>
</evidence>
<name>A0AAE0G1J0_9CHLO</name>
<evidence type="ECO:0000256" key="4">
    <source>
        <dbReference type="ARBA" id="ARBA00023136"/>
    </source>
</evidence>
<sequence>MGTVRNAVELYLLDSRLLIVEFIGNSIIVIVQLMVAYHLDFRPLMVDAYLMMFTGIAYLANLSAECYVHQPRGTVSRETLLFLAACFSISMMTFLSVYYFVDSCGQLVADSDYNADEGTVLLELLFGSIALLWDAVVLTAFYFQNEHATKAQALTPSEPSLGETVSKLLENIQDGDETHLLGKMRGFNMFAASVNVTSDSIRATAMVLGGIVLLLDGGDNATSVDAIIMIIMSIPLMAVSCFALFIALGFYSKNFRRRAKSTYNVVPVEEGDTLNTEESGKNSYSTF</sequence>
<feature type="transmembrane region" description="Helical" evidence="5">
    <location>
        <begin position="49"/>
        <end position="68"/>
    </location>
</feature>
<feature type="transmembrane region" description="Helical" evidence="5">
    <location>
        <begin position="190"/>
        <end position="215"/>
    </location>
</feature>
<dbReference type="InterPro" id="IPR058533">
    <property type="entry name" value="Cation_efflux_TM"/>
</dbReference>
<dbReference type="Pfam" id="PF01545">
    <property type="entry name" value="Cation_efflux"/>
    <property type="match status" value="1"/>
</dbReference>
<evidence type="ECO:0000259" key="6">
    <source>
        <dbReference type="Pfam" id="PF01545"/>
    </source>
</evidence>
<evidence type="ECO:0000256" key="3">
    <source>
        <dbReference type="ARBA" id="ARBA00022989"/>
    </source>
</evidence>
<dbReference type="InterPro" id="IPR027469">
    <property type="entry name" value="Cation_efflux_TMD_sf"/>
</dbReference>
<feature type="transmembrane region" description="Helical" evidence="5">
    <location>
        <begin position="80"/>
        <end position="101"/>
    </location>
</feature>
<dbReference type="Gene3D" id="1.20.1510.10">
    <property type="entry name" value="Cation efflux protein transmembrane domain"/>
    <property type="match status" value="1"/>
</dbReference>
<reference evidence="7 8" key="1">
    <citation type="journal article" date="2015" name="Genome Biol. Evol.">
        <title>Comparative Genomics of a Bacterivorous Green Alga Reveals Evolutionary Causalities and Consequences of Phago-Mixotrophic Mode of Nutrition.</title>
        <authorList>
            <person name="Burns J.A."/>
            <person name="Paasch A."/>
            <person name="Narechania A."/>
            <person name="Kim E."/>
        </authorList>
    </citation>
    <scope>NUCLEOTIDE SEQUENCE [LARGE SCALE GENOMIC DNA]</scope>
    <source>
        <strain evidence="7 8">PLY_AMNH</strain>
    </source>
</reference>
<keyword evidence="3 5" id="KW-1133">Transmembrane helix</keyword>
<keyword evidence="2 5" id="KW-0812">Transmembrane</keyword>
<keyword evidence="8" id="KW-1185">Reference proteome</keyword>
<dbReference type="AlphaFoldDB" id="A0AAE0G1J0"/>
<organism evidence="7 8">
    <name type="scientific">Cymbomonas tetramitiformis</name>
    <dbReference type="NCBI Taxonomy" id="36881"/>
    <lineage>
        <taxon>Eukaryota</taxon>
        <taxon>Viridiplantae</taxon>
        <taxon>Chlorophyta</taxon>
        <taxon>Pyramimonadophyceae</taxon>
        <taxon>Pyramimonadales</taxon>
        <taxon>Pyramimonadaceae</taxon>
        <taxon>Cymbomonas</taxon>
    </lineage>
</organism>
<dbReference type="GO" id="GO:0008324">
    <property type="term" value="F:monoatomic cation transmembrane transporter activity"/>
    <property type="evidence" value="ECO:0007669"/>
    <property type="project" value="InterPro"/>
</dbReference>
<feature type="transmembrane region" description="Helical" evidence="5">
    <location>
        <begin position="227"/>
        <end position="251"/>
    </location>
</feature>
<evidence type="ECO:0000256" key="2">
    <source>
        <dbReference type="ARBA" id="ARBA00022692"/>
    </source>
</evidence>
<evidence type="ECO:0000256" key="5">
    <source>
        <dbReference type="SAM" id="Phobius"/>
    </source>
</evidence>
<keyword evidence="4 5" id="KW-0472">Membrane</keyword>
<feature type="transmembrane region" description="Helical" evidence="5">
    <location>
        <begin position="121"/>
        <end position="143"/>
    </location>
</feature>
<evidence type="ECO:0000313" key="8">
    <source>
        <dbReference type="Proteomes" id="UP001190700"/>
    </source>
</evidence>
<accession>A0AAE0G1J0</accession>
<proteinExistence type="predicted"/>
<dbReference type="EMBL" id="LGRX02011131">
    <property type="protein sequence ID" value="KAK3269226.1"/>
    <property type="molecule type" value="Genomic_DNA"/>
</dbReference>
<comment type="subcellular location">
    <subcellularLocation>
        <location evidence="1">Membrane</location>
        <topology evidence="1">Multi-pass membrane protein</topology>
    </subcellularLocation>
</comment>
<feature type="transmembrane region" description="Helical" evidence="5">
    <location>
        <begin position="17"/>
        <end position="37"/>
    </location>
</feature>
<dbReference type="SUPFAM" id="SSF161111">
    <property type="entry name" value="Cation efflux protein transmembrane domain-like"/>
    <property type="match status" value="1"/>
</dbReference>
<protein>
    <recommendedName>
        <fullName evidence="6">Cation efflux protein transmembrane domain-containing protein</fullName>
    </recommendedName>
</protein>
<comment type="caution">
    <text evidence="7">The sequence shown here is derived from an EMBL/GenBank/DDBJ whole genome shotgun (WGS) entry which is preliminary data.</text>
</comment>
<evidence type="ECO:0000256" key="1">
    <source>
        <dbReference type="ARBA" id="ARBA00004141"/>
    </source>
</evidence>
<gene>
    <name evidence="7" type="ORF">CYMTET_22322</name>
</gene>
<dbReference type="GO" id="GO:0016020">
    <property type="term" value="C:membrane"/>
    <property type="evidence" value="ECO:0007669"/>
    <property type="project" value="UniProtKB-SubCell"/>
</dbReference>
<dbReference type="Proteomes" id="UP001190700">
    <property type="component" value="Unassembled WGS sequence"/>
</dbReference>
<feature type="domain" description="Cation efflux protein transmembrane" evidence="6">
    <location>
        <begin position="18"/>
        <end position="240"/>
    </location>
</feature>